<name>A0A6N8IQC3_9BURK</name>
<proteinExistence type="predicted"/>
<dbReference type="RefSeq" id="WP_157397093.1">
    <property type="nucleotide sequence ID" value="NZ_WSEL01000003.1"/>
</dbReference>
<dbReference type="InterPro" id="IPR037523">
    <property type="entry name" value="VOC_core"/>
</dbReference>
<evidence type="ECO:0000313" key="3">
    <source>
        <dbReference type="Proteomes" id="UP000469385"/>
    </source>
</evidence>
<protein>
    <submittedName>
        <fullName evidence="2">Bleomycin resistance protein</fullName>
    </submittedName>
</protein>
<dbReference type="AlphaFoldDB" id="A0A6N8IQC3"/>
<reference evidence="2 3" key="1">
    <citation type="submission" date="2019-12" db="EMBL/GenBank/DDBJ databases">
        <authorList>
            <person name="Huq M.A."/>
        </authorList>
    </citation>
    <scope>NUCLEOTIDE SEQUENCE [LARGE SCALE GENOMIC DNA]</scope>
    <source>
        <strain evidence="2 3">MAH-25</strain>
    </source>
</reference>
<dbReference type="Pfam" id="PF00903">
    <property type="entry name" value="Glyoxalase"/>
    <property type="match status" value="1"/>
</dbReference>
<accession>A0A6N8IQC3</accession>
<gene>
    <name evidence="2" type="ORF">GON04_06305</name>
</gene>
<feature type="domain" description="VOC" evidence="1">
    <location>
        <begin position="1"/>
        <end position="129"/>
    </location>
</feature>
<dbReference type="Gene3D" id="3.10.180.10">
    <property type="entry name" value="2,3-Dihydroxybiphenyl 1,2-Dioxygenase, domain 1"/>
    <property type="match status" value="1"/>
</dbReference>
<organism evidence="2 3">
    <name type="scientific">Ramlibacter pinisoli</name>
    <dbReference type="NCBI Taxonomy" id="2682844"/>
    <lineage>
        <taxon>Bacteria</taxon>
        <taxon>Pseudomonadati</taxon>
        <taxon>Pseudomonadota</taxon>
        <taxon>Betaproteobacteria</taxon>
        <taxon>Burkholderiales</taxon>
        <taxon>Comamonadaceae</taxon>
        <taxon>Ramlibacter</taxon>
    </lineage>
</organism>
<keyword evidence="3" id="KW-1185">Reference proteome</keyword>
<dbReference type="EMBL" id="WSEL01000003">
    <property type="protein sequence ID" value="MVQ29047.1"/>
    <property type="molecule type" value="Genomic_DNA"/>
</dbReference>
<sequence>MRVNFNLFCRDIEAQMAFYRDVLQLAERTELRSPLYRALAARDVEIGFNAPGAYELLGLGQRRPDQRGPAPVTGYATFMAESPAAVDGAAQRAAERGATVVKAPYRTYYGDWQVVLEDPEGNVFRVGAKAD</sequence>
<evidence type="ECO:0000313" key="2">
    <source>
        <dbReference type="EMBL" id="MVQ29047.1"/>
    </source>
</evidence>
<dbReference type="InterPro" id="IPR004360">
    <property type="entry name" value="Glyas_Fos-R_dOase_dom"/>
</dbReference>
<comment type="caution">
    <text evidence="2">The sequence shown here is derived from an EMBL/GenBank/DDBJ whole genome shotgun (WGS) entry which is preliminary data.</text>
</comment>
<dbReference type="SUPFAM" id="SSF54593">
    <property type="entry name" value="Glyoxalase/Bleomycin resistance protein/Dihydroxybiphenyl dioxygenase"/>
    <property type="match status" value="1"/>
</dbReference>
<dbReference type="PROSITE" id="PS51819">
    <property type="entry name" value="VOC"/>
    <property type="match status" value="1"/>
</dbReference>
<evidence type="ECO:0000259" key="1">
    <source>
        <dbReference type="PROSITE" id="PS51819"/>
    </source>
</evidence>
<dbReference type="Proteomes" id="UP000469385">
    <property type="component" value="Unassembled WGS sequence"/>
</dbReference>
<dbReference type="InterPro" id="IPR029068">
    <property type="entry name" value="Glyas_Bleomycin-R_OHBP_Dase"/>
</dbReference>